<name>A0A1N7M5R8_9BACT</name>
<dbReference type="AlphaFoldDB" id="A0A1N7M5R8"/>
<evidence type="ECO:0000313" key="1">
    <source>
        <dbReference type="EMBL" id="SIS81311.1"/>
    </source>
</evidence>
<keyword evidence="2" id="KW-1185">Reference proteome</keyword>
<evidence type="ECO:0000313" key="2">
    <source>
        <dbReference type="Proteomes" id="UP000186917"/>
    </source>
</evidence>
<protein>
    <submittedName>
        <fullName evidence="1">Uncharacterized protein</fullName>
    </submittedName>
</protein>
<gene>
    <name evidence="1" type="ORF">SAMN05421788_1011367</name>
</gene>
<proteinExistence type="predicted"/>
<reference evidence="2" key="1">
    <citation type="submission" date="2017-01" db="EMBL/GenBank/DDBJ databases">
        <authorList>
            <person name="Varghese N."/>
            <person name="Submissions S."/>
        </authorList>
    </citation>
    <scope>NUCLEOTIDE SEQUENCE [LARGE SCALE GENOMIC DNA]</scope>
    <source>
        <strain evidence="2">DSM 21054</strain>
    </source>
</reference>
<dbReference type="Proteomes" id="UP000186917">
    <property type="component" value="Unassembled WGS sequence"/>
</dbReference>
<sequence>MNSRDFNPKPLKNIVKVVFCIVSKILLMLKNCLKVLHFTQLPHLFHITRAL</sequence>
<dbReference type="EMBL" id="FTOR01000001">
    <property type="protein sequence ID" value="SIS81311.1"/>
    <property type="molecule type" value="Genomic_DNA"/>
</dbReference>
<organism evidence="1 2">
    <name type="scientific">Filimonas lacunae</name>
    <dbReference type="NCBI Taxonomy" id="477680"/>
    <lineage>
        <taxon>Bacteria</taxon>
        <taxon>Pseudomonadati</taxon>
        <taxon>Bacteroidota</taxon>
        <taxon>Chitinophagia</taxon>
        <taxon>Chitinophagales</taxon>
        <taxon>Chitinophagaceae</taxon>
        <taxon>Filimonas</taxon>
    </lineage>
</organism>
<accession>A0A1N7M5R8</accession>